<evidence type="ECO:0000256" key="3">
    <source>
        <dbReference type="ARBA" id="ARBA00022840"/>
    </source>
</evidence>
<dbReference type="PROSITE" id="PS50893">
    <property type="entry name" value="ABC_TRANSPORTER_2"/>
    <property type="match status" value="1"/>
</dbReference>
<dbReference type="InterPro" id="IPR017871">
    <property type="entry name" value="ABC_transporter-like_CS"/>
</dbReference>
<keyword evidence="7" id="KW-1185">Reference proteome</keyword>
<dbReference type="Pfam" id="PF00005">
    <property type="entry name" value="ABC_tran"/>
    <property type="match status" value="1"/>
</dbReference>
<feature type="domain" description="ABC transporter" evidence="5">
    <location>
        <begin position="10"/>
        <end position="234"/>
    </location>
</feature>
<dbReference type="InterPro" id="IPR003439">
    <property type="entry name" value="ABC_transporter-like_ATP-bd"/>
</dbReference>
<evidence type="ECO:0000256" key="2">
    <source>
        <dbReference type="ARBA" id="ARBA00022741"/>
    </source>
</evidence>
<keyword evidence="1" id="KW-0813">Transport</keyword>
<dbReference type="InterPro" id="IPR003593">
    <property type="entry name" value="AAA+_ATPase"/>
</dbReference>
<organism evidence="6 7">
    <name type="scientific">Streptomyces marianii</name>
    <dbReference type="NCBI Taxonomy" id="1817406"/>
    <lineage>
        <taxon>Bacteria</taxon>
        <taxon>Bacillati</taxon>
        <taxon>Actinomycetota</taxon>
        <taxon>Actinomycetes</taxon>
        <taxon>Kitasatosporales</taxon>
        <taxon>Streptomycetaceae</taxon>
        <taxon>Streptomyces</taxon>
    </lineage>
</organism>
<dbReference type="EMBL" id="VAWE01000001">
    <property type="protein sequence ID" value="TLQ43160.1"/>
    <property type="molecule type" value="Genomic_DNA"/>
</dbReference>
<evidence type="ECO:0000259" key="5">
    <source>
        <dbReference type="PROSITE" id="PS50893"/>
    </source>
</evidence>
<evidence type="ECO:0000313" key="6">
    <source>
        <dbReference type="EMBL" id="TLQ43160.1"/>
    </source>
</evidence>
<dbReference type="OrthoDB" id="9804819at2"/>
<accession>A0A5R9DZW1</accession>
<proteinExistence type="predicted"/>
<dbReference type="AlphaFoldDB" id="A0A5R9DZW1"/>
<keyword evidence="2" id="KW-0547">Nucleotide-binding</keyword>
<gene>
    <name evidence="6" type="ORF">FEF34_08400</name>
</gene>
<dbReference type="InterPro" id="IPR027417">
    <property type="entry name" value="P-loop_NTPase"/>
</dbReference>
<keyword evidence="3 6" id="KW-0067">ATP-binding</keyword>
<dbReference type="PROSITE" id="PS00211">
    <property type="entry name" value="ABC_TRANSPORTER_1"/>
    <property type="match status" value="1"/>
</dbReference>
<feature type="compositionally biased region" description="Basic and acidic residues" evidence="4">
    <location>
        <begin position="297"/>
        <end position="307"/>
    </location>
</feature>
<comment type="caution">
    <text evidence="6">The sequence shown here is derived from an EMBL/GenBank/DDBJ whole genome shotgun (WGS) entry which is preliminary data.</text>
</comment>
<dbReference type="PANTHER" id="PTHR42939:SF1">
    <property type="entry name" value="ABC TRANSPORTER ATP-BINDING PROTEIN ALBC-RELATED"/>
    <property type="match status" value="1"/>
</dbReference>
<evidence type="ECO:0000256" key="1">
    <source>
        <dbReference type="ARBA" id="ARBA00022448"/>
    </source>
</evidence>
<reference evidence="6 7" key="1">
    <citation type="submission" date="2019-05" db="EMBL/GenBank/DDBJ databases">
        <title>Streptomyces marianii sp. nov., a novel marine actinomycete from southern coast of India.</title>
        <authorList>
            <person name="Iniyan A.M."/>
            <person name="Wink J."/>
            <person name="Ramprasad E."/>
            <person name="Ramana C.V."/>
            <person name="Bunk B."/>
            <person name="Sproer C."/>
            <person name="Joseph F.-J.R.S."/>
            <person name="Vincent S.G.P."/>
        </authorList>
    </citation>
    <scope>NUCLEOTIDE SEQUENCE [LARGE SCALE GENOMIC DNA]</scope>
    <source>
        <strain evidence="6 7">ICN19</strain>
    </source>
</reference>
<evidence type="ECO:0000256" key="4">
    <source>
        <dbReference type="SAM" id="MobiDB-lite"/>
    </source>
</evidence>
<protein>
    <submittedName>
        <fullName evidence="6">ABC transporter ATP-binding protein</fullName>
    </submittedName>
</protein>
<dbReference type="PANTHER" id="PTHR42939">
    <property type="entry name" value="ABC TRANSPORTER ATP-BINDING PROTEIN ALBC-RELATED"/>
    <property type="match status" value="1"/>
</dbReference>
<evidence type="ECO:0000313" key="7">
    <source>
        <dbReference type="Proteomes" id="UP000305921"/>
    </source>
</evidence>
<dbReference type="GO" id="GO:0016887">
    <property type="term" value="F:ATP hydrolysis activity"/>
    <property type="evidence" value="ECO:0007669"/>
    <property type="project" value="InterPro"/>
</dbReference>
<dbReference type="RefSeq" id="WP_138052584.1">
    <property type="nucleotide sequence ID" value="NZ_VAWE01000001.1"/>
</dbReference>
<dbReference type="GO" id="GO:0005524">
    <property type="term" value="F:ATP binding"/>
    <property type="evidence" value="ECO:0007669"/>
    <property type="project" value="UniProtKB-KW"/>
</dbReference>
<feature type="region of interest" description="Disordered" evidence="4">
    <location>
        <begin position="286"/>
        <end position="307"/>
    </location>
</feature>
<dbReference type="CDD" id="cd03230">
    <property type="entry name" value="ABC_DR_subfamily_A"/>
    <property type="match status" value="1"/>
</dbReference>
<sequence length="307" mass="32578">MSNTEDTEALSAEGLGKRYKRGWALQDCSFGLPRGRVSALIGPNGAGKSTLMSLATGLLAPTSGTIRVLGDVSGRGGTHPRLAFLAQDKPLYRGFTVEEMLRAGRALNKRWDHAYARSLVDAAGVPAGARISTLSGGQRTRVALAMALGRRPEIIVLDEPLADLDPLAREEVMQALMQEVAETGMTVLLSSHVLADLDGICDHLLLLAGGRVQLAGDVEDLIASHRVVIGPRSGGEQSFSSGTVVESRLTQRQTTAVVRGASTVPPQGWEAHEPTLEELAMAYLRSSRQPSAQDTRPMGHESAEVAA</sequence>
<dbReference type="InterPro" id="IPR051782">
    <property type="entry name" value="ABC_Transporter_VariousFunc"/>
</dbReference>
<name>A0A5R9DZW1_9ACTN</name>
<dbReference type="Gene3D" id="3.40.50.300">
    <property type="entry name" value="P-loop containing nucleotide triphosphate hydrolases"/>
    <property type="match status" value="1"/>
</dbReference>
<dbReference type="Proteomes" id="UP000305921">
    <property type="component" value="Unassembled WGS sequence"/>
</dbReference>
<dbReference type="SMART" id="SM00382">
    <property type="entry name" value="AAA"/>
    <property type="match status" value="1"/>
</dbReference>
<dbReference type="SUPFAM" id="SSF52540">
    <property type="entry name" value="P-loop containing nucleoside triphosphate hydrolases"/>
    <property type="match status" value="1"/>
</dbReference>